<feature type="non-terminal residue" evidence="1">
    <location>
        <position position="67"/>
    </location>
</feature>
<dbReference type="PANTHER" id="PTHR10404">
    <property type="entry name" value="N-ACETYLATED-ALPHA-LINKED ACIDIC DIPEPTIDASE"/>
    <property type="match status" value="1"/>
</dbReference>
<gene>
    <name evidence="1" type="ORF">LTR16_012663</name>
</gene>
<dbReference type="Gene3D" id="3.40.630.10">
    <property type="entry name" value="Zn peptidases"/>
    <property type="match status" value="1"/>
</dbReference>
<sequence>MEKFGDPGFAYHKALAQIWALLILDLADRPILPYDLNAYAAAVTGYVERLEKDVAADGAPRPAGADG</sequence>
<dbReference type="InterPro" id="IPR039373">
    <property type="entry name" value="Peptidase_M28B"/>
</dbReference>
<proteinExistence type="predicted"/>
<dbReference type="EMBL" id="JAVRRA010013173">
    <property type="protein sequence ID" value="KAK5234307.1"/>
    <property type="molecule type" value="Genomic_DNA"/>
</dbReference>
<accession>A0ABR0LRI6</accession>
<reference evidence="1 2" key="1">
    <citation type="submission" date="2023-08" db="EMBL/GenBank/DDBJ databases">
        <title>Black Yeasts Isolated from many extreme environments.</title>
        <authorList>
            <person name="Coleine C."/>
            <person name="Stajich J.E."/>
            <person name="Selbmann L."/>
        </authorList>
    </citation>
    <scope>NUCLEOTIDE SEQUENCE [LARGE SCALE GENOMIC DNA]</scope>
    <source>
        <strain evidence="1 2">CCFEE 536</strain>
    </source>
</reference>
<organism evidence="1 2">
    <name type="scientific">Cryomyces antarcticus</name>
    <dbReference type="NCBI Taxonomy" id="329879"/>
    <lineage>
        <taxon>Eukaryota</taxon>
        <taxon>Fungi</taxon>
        <taxon>Dikarya</taxon>
        <taxon>Ascomycota</taxon>
        <taxon>Pezizomycotina</taxon>
        <taxon>Dothideomycetes</taxon>
        <taxon>Dothideomycetes incertae sedis</taxon>
        <taxon>Cryomyces</taxon>
    </lineage>
</organism>
<keyword evidence="2" id="KW-1185">Reference proteome</keyword>
<name>A0ABR0LRI6_9PEZI</name>
<evidence type="ECO:0000313" key="2">
    <source>
        <dbReference type="Proteomes" id="UP001357485"/>
    </source>
</evidence>
<protein>
    <submittedName>
        <fullName evidence="1">Uncharacterized protein</fullName>
    </submittedName>
</protein>
<evidence type="ECO:0000313" key="1">
    <source>
        <dbReference type="EMBL" id="KAK5234307.1"/>
    </source>
</evidence>
<dbReference type="PANTHER" id="PTHR10404:SF46">
    <property type="entry name" value="VACUOLAR PROTEIN SORTING-ASSOCIATED PROTEIN 70"/>
    <property type="match status" value="1"/>
</dbReference>
<comment type="caution">
    <text evidence="1">The sequence shown here is derived from an EMBL/GenBank/DDBJ whole genome shotgun (WGS) entry which is preliminary data.</text>
</comment>
<dbReference type="Proteomes" id="UP001357485">
    <property type="component" value="Unassembled WGS sequence"/>
</dbReference>